<dbReference type="GO" id="GO:0003887">
    <property type="term" value="F:DNA-directed DNA polymerase activity"/>
    <property type="evidence" value="ECO:0007669"/>
    <property type="project" value="UniProtKB-KW"/>
</dbReference>
<evidence type="ECO:0000313" key="11">
    <source>
        <dbReference type="EMBL" id="CAD2205401.1"/>
    </source>
</evidence>
<evidence type="ECO:0000256" key="1">
    <source>
        <dbReference type="ARBA" id="ARBA00005755"/>
    </source>
</evidence>
<dbReference type="InterPro" id="IPR004868">
    <property type="entry name" value="DNA-dir_DNA_pol_B_mt/vir"/>
</dbReference>
<dbReference type="EMBL" id="CAJEWN010002818">
    <property type="protein sequence ID" value="CAD2205401.1"/>
    <property type="molecule type" value="Genomic_DNA"/>
</dbReference>
<feature type="compositionally biased region" description="Low complexity" evidence="9">
    <location>
        <begin position="1425"/>
        <end position="1435"/>
    </location>
</feature>
<dbReference type="Gene3D" id="3.40.960.10">
    <property type="entry name" value="VSR Endonuclease"/>
    <property type="match status" value="1"/>
</dbReference>
<reference evidence="11 12" key="1">
    <citation type="submission" date="2020-08" db="EMBL/GenBank/DDBJ databases">
        <authorList>
            <person name="Koutsovoulos G."/>
            <person name="Danchin GJ E."/>
        </authorList>
    </citation>
    <scope>NUCLEOTIDE SEQUENCE [LARGE SCALE GENOMIC DNA]</scope>
</reference>
<name>A0A6V7Y1L1_MELEN</name>
<evidence type="ECO:0000313" key="12">
    <source>
        <dbReference type="Proteomes" id="UP000580250"/>
    </source>
</evidence>
<dbReference type="GO" id="GO:0003677">
    <property type="term" value="F:DNA binding"/>
    <property type="evidence" value="ECO:0007669"/>
    <property type="project" value="UniProtKB-KW"/>
</dbReference>
<dbReference type="SUPFAM" id="SSF53098">
    <property type="entry name" value="Ribonuclease H-like"/>
    <property type="match status" value="1"/>
</dbReference>
<dbReference type="EC" id="2.7.7.7" evidence="2"/>
<dbReference type="Pfam" id="PF03175">
    <property type="entry name" value="DNA_pol_B_2"/>
    <property type="match status" value="2"/>
</dbReference>
<evidence type="ECO:0000256" key="4">
    <source>
        <dbReference type="ARBA" id="ARBA00022695"/>
    </source>
</evidence>
<dbReference type="Gene3D" id="3.30.420.10">
    <property type="entry name" value="Ribonuclease H-like superfamily/Ribonuclease H"/>
    <property type="match status" value="1"/>
</dbReference>
<dbReference type="InterPro" id="IPR012337">
    <property type="entry name" value="RNaseH-like_sf"/>
</dbReference>
<keyword evidence="5" id="KW-0235">DNA replication</keyword>
<evidence type="ECO:0000256" key="8">
    <source>
        <dbReference type="ARBA" id="ARBA00049244"/>
    </source>
</evidence>
<gene>
    <name evidence="11" type="ORF">MENT_LOCUS59210</name>
</gene>
<evidence type="ECO:0000256" key="6">
    <source>
        <dbReference type="ARBA" id="ARBA00022932"/>
    </source>
</evidence>
<evidence type="ECO:0000256" key="7">
    <source>
        <dbReference type="ARBA" id="ARBA00023125"/>
    </source>
</evidence>
<dbReference type="InterPro" id="IPR043502">
    <property type="entry name" value="DNA/RNA_pol_sf"/>
</dbReference>
<dbReference type="PANTHER" id="PTHR33568:SF3">
    <property type="entry name" value="DNA-DIRECTED DNA POLYMERASE"/>
    <property type="match status" value="1"/>
</dbReference>
<dbReference type="Gene3D" id="3.90.1600.10">
    <property type="entry name" value="Palm domain of DNA polymerase"/>
    <property type="match status" value="1"/>
</dbReference>
<keyword evidence="4" id="KW-0548">Nucleotidyltransferase</keyword>
<dbReference type="InterPro" id="IPR036397">
    <property type="entry name" value="RNaseH_sf"/>
</dbReference>
<dbReference type="SUPFAM" id="SSF56672">
    <property type="entry name" value="DNA/RNA polymerases"/>
    <property type="match status" value="1"/>
</dbReference>
<dbReference type="Proteomes" id="UP000580250">
    <property type="component" value="Unassembled WGS sequence"/>
</dbReference>
<accession>A0A6V7Y1L1</accession>
<evidence type="ECO:0000256" key="2">
    <source>
        <dbReference type="ARBA" id="ARBA00012417"/>
    </source>
</evidence>
<sequence>MRNYFVIERIEPFASQSRNTRGEIAHIRFNNLADHPRPDLALTTLIEQLLDRVLTGRPAPLRVGLQVQPPNFHHPFTVPLRPVEQNNAAALAAAIERLNEISQAGIDLLSGTTTTKVVAVWPLTGQRTNNPAAHSGSHVPTGSCDLGTEHAVSSRCRSIVRVHNPNDRYCLARAVVIGLTKIRLVDQGDANNGSAHFRTFCHQQEQHEIFVNYLMDISGLPNGLQEYSLEHVAILQRWLNQYYGEGHIRIVVFQKEQQYRIVFKGDGRAARYNLCLLLENRHYNYIGRPEQLLGVKRYCIDCERSVTRWSHWAGCSVVCRFCMRTGPDFPCQEEERIPCQNCGFIFPRRSCYDYHLINTAPDEMIRRDSRTFASICQMRRICPNCHHIILAQQHHDCQQQQRDQPQIICKICNGPHTEEQPCFIQPLNAEEDEEENTTENNNEQQPQRVRRHRRPIRLCFFDAETSQDDPVQISQNINGYRHVPLLIIAEVICEACIRAGISIEDVGQRAQGCFCGKPRGERWRTWCSPPFKNAPGDNTSFPNNITFNPRRMFFHSFDNAEHNPVEQFLDYLLNHGSQNMLTICIAHNGGKYDFHLLLEALHRRSHPPTRLCTTGLKIYSMSLGGYHQRKVLFKDSLNYFFCELDALTKVFALPEDLATSKPFFPYLFIQRQHLHKRIRGLPAIQYYQPEYKKAEKREKLIEWYVQQTSERTTNFQLREQLIQYCVNDVAILRESVLRFRQLIGENTKNLDPFLSVSTAAGLALTTMRRCFLPENWIVHSPEGGYLRGRRASAESQRYIRFFELQHPESAGQIQHAQWAIGEAHVEDCGYRLDGLWQRSPPLRPLAIEYMGCYYHGCPECFPVRNQILAAGRTAEELFERTQQRLWELEHQHGYELHVVWGHEIKEKLRNNTQLRRRWFEIDCVRPMDPREDCLRGGRTEPFKLHHLCAEDEEIVYIDIVSLYPYVMKARSFPVGHPNVLTRDTLLLPPNNPLPWTTPEHNIYKGLLLVRVQPPNFMNGNLPPVLPYRTHDGRLTFPLCAKCADNRQQRPCTHGERERSWLTGYTHVELNYALERGYKVVDIYEVWNYEKWDPNLFRSYVNTFIGLKQQASGWPDGCVSELDRAEYLAEFERVEGIFLNPERIETNPGLRMIAKLLANSLWGKLAQRVCTTEVRYAKTPVEFHQLLEDPTIEMLDFDHVSEHLDRCVVRKKPEFAKTPTTNCLPVAAFVTSHARLHLYGYIEQVHQIGGVILYCDTDSIIYVRKRNGPRVPEGEYLGQMKREIPTRRILEFIAGGPKNYGYRHVDASTGLDERAELKIRSFPLSYATHQLLNFNTMKQLVLNQFNVDGAVDDTIADDVFFAGNSIGVQFPQIGRTRRSQLYTHLARKEYRPCYEKGRIMPGMETLPFGHRMNNMASVGQRRQQKRSNTTTPSSTRSRLDTNDLNLQDLPGSSGWTENDYRNRYHF</sequence>
<evidence type="ECO:0000256" key="5">
    <source>
        <dbReference type="ARBA" id="ARBA00022705"/>
    </source>
</evidence>
<comment type="caution">
    <text evidence="11">The sequence shown here is derived from an EMBL/GenBank/DDBJ whole genome shotgun (WGS) entry which is preliminary data.</text>
</comment>
<feature type="region of interest" description="Disordered" evidence="9">
    <location>
        <begin position="430"/>
        <end position="450"/>
    </location>
</feature>
<evidence type="ECO:0000259" key="10">
    <source>
        <dbReference type="Pfam" id="PF03175"/>
    </source>
</evidence>
<feature type="domain" description="DNA-directed DNA polymerase family B mitochondria/virus" evidence="10">
    <location>
        <begin position="584"/>
        <end position="781"/>
    </location>
</feature>
<comment type="similarity">
    <text evidence="1">Belongs to the DNA polymerase type-B family.</text>
</comment>
<feature type="compositionally biased region" description="Low complexity" evidence="9">
    <location>
        <begin position="438"/>
        <end position="447"/>
    </location>
</feature>
<organism evidence="11 12">
    <name type="scientific">Meloidogyne enterolobii</name>
    <name type="common">Root-knot nematode worm</name>
    <name type="synonym">Meloidogyne mayaguensis</name>
    <dbReference type="NCBI Taxonomy" id="390850"/>
    <lineage>
        <taxon>Eukaryota</taxon>
        <taxon>Metazoa</taxon>
        <taxon>Ecdysozoa</taxon>
        <taxon>Nematoda</taxon>
        <taxon>Chromadorea</taxon>
        <taxon>Rhabditida</taxon>
        <taxon>Tylenchina</taxon>
        <taxon>Tylenchomorpha</taxon>
        <taxon>Tylenchoidea</taxon>
        <taxon>Meloidogynidae</taxon>
        <taxon>Meloidogyninae</taxon>
        <taxon>Meloidogyne</taxon>
    </lineage>
</organism>
<feature type="region of interest" description="Disordered" evidence="9">
    <location>
        <begin position="1416"/>
        <end position="1451"/>
    </location>
</feature>
<evidence type="ECO:0000256" key="3">
    <source>
        <dbReference type="ARBA" id="ARBA00022679"/>
    </source>
</evidence>
<keyword evidence="7" id="KW-0238">DNA-binding</keyword>
<feature type="domain" description="DNA-directed DNA polymerase family B mitochondria/virus" evidence="10">
    <location>
        <begin position="934"/>
        <end position="1111"/>
    </location>
</feature>
<dbReference type="GO" id="GO:0000166">
    <property type="term" value="F:nucleotide binding"/>
    <property type="evidence" value="ECO:0007669"/>
    <property type="project" value="InterPro"/>
</dbReference>
<protein>
    <recommendedName>
        <fullName evidence="2">DNA-directed DNA polymerase</fullName>
        <ecNumber evidence="2">2.7.7.7</ecNumber>
    </recommendedName>
</protein>
<dbReference type="PRINTS" id="PR00106">
    <property type="entry name" value="DNAPOLB"/>
</dbReference>
<evidence type="ECO:0000256" key="9">
    <source>
        <dbReference type="SAM" id="MobiDB-lite"/>
    </source>
</evidence>
<dbReference type="InterPro" id="IPR023211">
    <property type="entry name" value="DNA_pol_palm_dom_sf"/>
</dbReference>
<dbReference type="GO" id="GO:0006260">
    <property type="term" value="P:DNA replication"/>
    <property type="evidence" value="ECO:0007669"/>
    <property type="project" value="UniProtKB-KW"/>
</dbReference>
<dbReference type="GO" id="GO:0042575">
    <property type="term" value="C:DNA polymerase complex"/>
    <property type="evidence" value="ECO:0007669"/>
    <property type="project" value="UniProtKB-ARBA"/>
</dbReference>
<dbReference type="PANTHER" id="PTHR33568">
    <property type="entry name" value="DNA POLYMERASE"/>
    <property type="match status" value="1"/>
</dbReference>
<dbReference type="OrthoDB" id="5876545at2759"/>
<keyword evidence="6" id="KW-0239">DNA-directed DNA polymerase</keyword>
<dbReference type="InterPro" id="IPR006172">
    <property type="entry name" value="DNA-dir_DNA_pol_B"/>
</dbReference>
<keyword evidence="3" id="KW-0808">Transferase</keyword>
<comment type="catalytic activity">
    <reaction evidence="8">
        <text>DNA(n) + a 2'-deoxyribonucleoside 5'-triphosphate = DNA(n+1) + diphosphate</text>
        <dbReference type="Rhea" id="RHEA:22508"/>
        <dbReference type="Rhea" id="RHEA-COMP:17339"/>
        <dbReference type="Rhea" id="RHEA-COMP:17340"/>
        <dbReference type="ChEBI" id="CHEBI:33019"/>
        <dbReference type="ChEBI" id="CHEBI:61560"/>
        <dbReference type="ChEBI" id="CHEBI:173112"/>
        <dbReference type="EC" id="2.7.7.7"/>
    </reaction>
</comment>
<proteinExistence type="inferred from homology"/>